<sequence length="780" mass="89652">MMDEATISNCGAISSTGEDEGNVAHLAASEDNKSLAPYVGMEFQSHEEAQKFYRLYAKSVGFGTKVHNSHCRVIGGKRQLWYITFACEREGFKREMQHVENPRPNCRVGCKAEMRIKRKGRNDCMWICYFVATEHNHDVGSLLPDLIRAKRISDQRKIARAHKTMIQRSKVKQLSVETEDMDKLNDRQKEVKNFIDGDVNAIQKLFAERSSKNPSLFYQMEVNKEGHLNVFWVDGRCRASYNYFGDVITFDTTYLTNKYNMPLALFVGVNHHGQSVLLGCGLLANEATETFTWLFQTWLKAMGWPPISIITDHSPSIQAAVKIVFPEIRYRLCLSHIMKRRNEMFSGILNKGEVMSMMSKCVYDSFKVEDFVRDWNDMIKKYSLEKNEWLQSLYEVRELWVPTYLKGTFFAGMQTTYRSEGVDHYFDGYVHQKSTLSEFLEQHDRALQDHYQKEIEADFADVHSNPILRIDHCFEVQGASFYTKEIFQKFQSEVLCIGNCVITIKDVDGAITTYAVKDMITRENGVVERKEYEVTFDALEIKVSCICCMFEFQGILCNHALSVLYAVEVTQIPSCYMLQRWRKDFKRTHALHGDREQTQVNNAVDRFNDLWHRFIQFADEAATTTERYLFAVQALSEATNKLRHMGGCPNIDLRASASPNLLSECSPQISTFGNTCKAGESNETNCMSKILDLELEAEGGPLKTKRFKPHLETLRGKTRAKNCSICKKPGHTRVTCEENQVKSVQSTQLEQDDIEESLQLMGEVNFGGKNLQPVTFNYHF</sequence>
<dbReference type="InterPro" id="IPR007527">
    <property type="entry name" value="Znf_SWIM"/>
</dbReference>
<dbReference type="Pfam" id="PF10551">
    <property type="entry name" value="MULE"/>
    <property type="match status" value="1"/>
</dbReference>
<dbReference type="AlphaFoldDB" id="A0A443N3L3"/>
<evidence type="ECO:0000259" key="7">
    <source>
        <dbReference type="PROSITE" id="PS50966"/>
    </source>
</evidence>
<evidence type="ECO:0000256" key="5">
    <source>
        <dbReference type="PROSITE-ProRule" id="PRU00325"/>
    </source>
</evidence>
<evidence type="ECO:0000256" key="3">
    <source>
        <dbReference type="ARBA" id="ARBA00022771"/>
    </source>
</evidence>
<keyword evidence="9" id="KW-1185">Reference proteome</keyword>
<name>A0A443N3L3_9MAGN</name>
<dbReference type="Pfam" id="PF04434">
    <property type="entry name" value="SWIM"/>
    <property type="match status" value="1"/>
</dbReference>
<comment type="caution">
    <text evidence="8">The sequence shown here is derived from an EMBL/GenBank/DDBJ whole genome shotgun (WGS) entry which is preliminary data.</text>
</comment>
<keyword evidence="3 5" id="KW-0863">Zinc-finger</keyword>
<evidence type="ECO:0000256" key="4">
    <source>
        <dbReference type="ARBA" id="ARBA00022833"/>
    </source>
</evidence>
<dbReference type="GO" id="GO:0005634">
    <property type="term" value="C:nucleus"/>
    <property type="evidence" value="ECO:0007669"/>
    <property type="project" value="UniProtKB-SubCell"/>
</dbReference>
<dbReference type="InterPro" id="IPR006564">
    <property type="entry name" value="Znf_PMZ"/>
</dbReference>
<evidence type="ECO:0000313" key="9">
    <source>
        <dbReference type="Proteomes" id="UP000283530"/>
    </source>
</evidence>
<dbReference type="Proteomes" id="UP000283530">
    <property type="component" value="Unassembled WGS sequence"/>
</dbReference>
<keyword evidence="4 6" id="KW-0862">Zinc</keyword>
<comment type="similarity">
    <text evidence="1 6">Belongs to the FHY3/FAR1 family.</text>
</comment>
<dbReference type="GO" id="GO:0006355">
    <property type="term" value="P:regulation of DNA-templated transcription"/>
    <property type="evidence" value="ECO:0007669"/>
    <property type="project" value="UniProtKB-UniRule"/>
</dbReference>
<dbReference type="OrthoDB" id="747268at2759"/>
<organism evidence="8 9">
    <name type="scientific">Cinnamomum micranthum f. kanehirae</name>
    <dbReference type="NCBI Taxonomy" id="337451"/>
    <lineage>
        <taxon>Eukaryota</taxon>
        <taxon>Viridiplantae</taxon>
        <taxon>Streptophyta</taxon>
        <taxon>Embryophyta</taxon>
        <taxon>Tracheophyta</taxon>
        <taxon>Spermatophyta</taxon>
        <taxon>Magnoliopsida</taxon>
        <taxon>Magnoliidae</taxon>
        <taxon>Laurales</taxon>
        <taxon>Lauraceae</taxon>
        <taxon>Cinnamomum</taxon>
    </lineage>
</organism>
<dbReference type="GO" id="GO:0008270">
    <property type="term" value="F:zinc ion binding"/>
    <property type="evidence" value="ECO:0007669"/>
    <property type="project" value="UniProtKB-UniRule"/>
</dbReference>
<dbReference type="PROSITE" id="PS50966">
    <property type="entry name" value="ZF_SWIM"/>
    <property type="match status" value="1"/>
</dbReference>
<protein>
    <recommendedName>
        <fullName evidence="6">Protein FAR1-RELATED SEQUENCE</fullName>
    </recommendedName>
</protein>
<comment type="function">
    <text evidence="6">Putative transcription activator involved in regulating light control of development.</text>
</comment>
<comment type="subcellular location">
    <subcellularLocation>
        <location evidence="6">Nucleus</location>
    </subcellularLocation>
</comment>
<dbReference type="InterPro" id="IPR018289">
    <property type="entry name" value="MULE_transposase_dom"/>
</dbReference>
<dbReference type="InterPro" id="IPR031052">
    <property type="entry name" value="FHY3/FAR1"/>
</dbReference>
<feature type="domain" description="SWIM-type" evidence="7">
    <location>
        <begin position="532"/>
        <end position="568"/>
    </location>
</feature>
<dbReference type="SMART" id="SM00575">
    <property type="entry name" value="ZnF_PMZ"/>
    <property type="match status" value="1"/>
</dbReference>
<evidence type="ECO:0000256" key="2">
    <source>
        <dbReference type="ARBA" id="ARBA00022723"/>
    </source>
</evidence>
<gene>
    <name evidence="8" type="ORF">CKAN_00134300</name>
</gene>
<dbReference type="EMBL" id="QPKB01000001">
    <property type="protein sequence ID" value="RWR73091.1"/>
    <property type="molecule type" value="Genomic_DNA"/>
</dbReference>
<evidence type="ECO:0000256" key="1">
    <source>
        <dbReference type="ARBA" id="ARBA00005889"/>
    </source>
</evidence>
<keyword evidence="2 6" id="KW-0479">Metal-binding</keyword>
<keyword evidence="6" id="KW-0539">Nucleus</keyword>
<dbReference type="InterPro" id="IPR004330">
    <property type="entry name" value="FAR1_DNA_bnd_dom"/>
</dbReference>
<accession>A0A443N3L3</accession>
<proteinExistence type="inferred from homology"/>
<dbReference type="PANTHER" id="PTHR31669">
    <property type="entry name" value="PROTEIN FAR1-RELATED SEQUENCE 10-RELATED"/>
    <property type="match status" value="1"/>
</dbReference>
<reference evidence="8 9" key="1">
    <citation type="journal article" date="2019" name="Nat. Plants">
        <title>Stout camphor tree genome fills gaps in understanding of flowering plant genome evolution.</title>
        <authorList>
            <person name="Chaw S.M."/>
            <person name="Liu Y.C."/>
            <person name="Wu Y.W."/>
            <person name="Wang H.Y."/>
            <person name="Lin C.I."/>
            <person name="Wu C.S."/>
            <person name="Ke H.M."/>
            <person name="Chang L.Y."/>
            <person name="Hsu C.Y."/>
            <person name="Yang H.T."/>
            <person name="Sudianto E."/>
            <person name="Hsu M.H."/>
            <person name="Wu K.P."/>
            <person name="Wang L.N."/>
            <person name="Leebens-Mack J.H."/>
            <person name="Tsai I.J."/>
        </authorList>
    </citation>
    <scope>NUCLEOTIDE SEQUENCE [LARGE SCALE GENOMIC DNA]</scope>
    <source>
        <strain evidence="9">cv. Chaw 1501</strain>
        <tissue evidence="8">Young leaves</tissue>
    </source>
</reference>
<evidence type="ECO:0000256" key="6">
    <source>
        <dbReference type="RuleBase" id="RU367018"/>
    </source>
</evidence>
<evidence type="ECO:0000313" key="8">
    <source>
        <dbReference type="EMBL" id="RWR73091.1"/>
    </source>
</evidence>
<dbReference type="Pfam" id="PF03101">
    <property type="entry name" value="FAR1"/>
    <property type="match status" value="1"/>
</dbReference>
<dbReference type="STRING" id="337451.A0A443N3L3"/>
<dbReference type="PANTHER" id="PTHR31669:SF283">
    <property type="entry name" value="PROTEIN FAR1-RELATED SEQUENCE"/>
    <property type="match status" value="1"/>
</dbReference>